<protein>
    <submittedName>
        <fullName evidence="2">Uncharacterized protein</fullName>
    </submittedName>
</protein>
<dbReference type="GO" id="GO:0033768">
    <property type="term" value="C:SUMO-targeted ubiquitin ligase complex"/>
    <property type="evidence" value="ECO:0007669"/>
    <property type="project" value="TreeGrafter"/>
</dbReference>
<accession>A0A6A5R6Y3</accession>
<evidence type="ECO:0000313" key="2">
    <source>
        <dbReference type="EMBL" id="KAF1921637.1"/>
    </source>
</evidence>
<feature type="region of interest" description="Disordered" evidence="1">
    <location>
        <begin position="169"/>
        <end position="200"/>
    </location>
</feature>
<evidence type="ECO:0000256" key="1">
    <source>
        <dbReference type="SAM" id="MobiDB-lite"/>
    </source>
</evidence>
<feature type="region of interest" description="Disordered" evidence="1">
    <location>
        <begin position="1"/>
        <end position="40"/>
    </location>
</feature>
<organism evidence="2 3">
    <name type="scientific">Ampelomyces quisqualis</name>
    <name type="common">Powdery mildew agent</name>
    <dbReference type="NCBI Taxonomy" id="50730"/>
    <lineage>
        <taxon>Eukaryota</taxon>
        <taxon>Fungi</taxon>
        <taxon>Dikarya</taxon>
        <taxon>Ascomycota</taxon>
        <taxon>Pezizomycotina</taxon>
        <taxon>Dothideomycetes</taxon>
        <taxon>Pleosporomycetidae</taxon>
        <taxon>Pleosporales</taxon>
        <taxon>Pleosporineae</taxon>
        <taxon>Phaeosphaeriaceae</taxon>
        <taxon>Ampelomyces</taxon>
    </lineage>
</organism>
<feature type="compositionally biased region" description="Pro residues" evidence="1">
    <location>
        <begin position="359"/>
        <end position="377"/>
    </location>
</feature>
<dbReference type="Proteomes" id="UP000800096">
    <property type="component" value="Unassembled WGS sequence"/>
</dbReference>
<gene>
    <name evidence="2" type="ORF">BDU57DRAFT_467321</name>
</gene>
<feature type="region of interest" description="Disordered" evidence="1">
    <location>
        <begin position="358"/>
        <end position="386"/>
    </location>
</feature>
<feature type="compositionally biased region" description="Basic and acidic residues" evidence="1">
    <location>
        <begin position="118"/>
        <end position="131"/>
    </location>
</feature>
<dbReference type="AlphaFoldDB" id="A0A6A5R6Y3"/>
<dbReference type="PANTHER" id="PTHR28042">
    <property type="entry name" value="E3 UBIQUITIN-PROTEIN LIGASE COMPLEX SLX5-SLX8 SUBUNIT SLX5"/>
    <property type="match status" value="1"/>
</dbReference>
<sequence>MEEGRFPYGYTHGEKRSYAQADGSESSASPVWNARDAAGGPSVHLHPHPFYVHDNRPQVNENLRFHLRQINNPYSPSYPPTERPASAGVVHPHTSGLQLPRVGNMPSAAPRRYAGDGLDFRRPARPAREQEATSVDLSEEDEVDDEMHIDLGRTNDVIDLTADDPGYGASRVSNSGQAGIASEDGDARRANRRQVNGPRRLPRGMDIIIDLDNGDEEWRMGTPATVTPNSPDIEFISAREIDPPGQGHQRALGLSNSDGDEVEFVRANRLPDAEVERRRDQEMDRVLNLIGDMNGGFTHLRAQVQRFHAQIDRTAAGFRRAPVVPPRGARLRQQVQAGFEGPGMLDFDLVGFDMGMGPTRPPAPPPAPAYRAPPPAPDGLTRSPEEEGPLICPNCEEELCVGEDEVKRQVWIVKLCGHVYCGECTANRSAKKSSKGKEKPHRTKPFKECAVEGCDKKVSNAKAMIQVYL</sequence>
<evidence type="ECO:0000313" key="3">
    <source>
        <dbReference type="Proteomes" id="UP000800096"/>
    </source>
</evidence>
<dbReference type="OrthoDB" id="2398441at2759"/>
<dbReference type="InterPro" id="IPR038886">
    <property type="entry name" value="E3_SLX5/Rfp1"/>
</dbReference>
<name>A0A6A5R6Y3_AMPQU</name>
<dbReference type="EMBL" id="ML979132">
    <property type="protein sequence ID" value="KAF1921637.1"/>
    <property type="molecule type" value="Genomic_DNA"/>
</dbReference>
<proteinExistence type="predicted"/>
<dbReference type="PANTHER" id="PTHR28042:SF1">
    <property type="entry name" value="E3 UBIQUITIN-PROTEIN LIGASE COMPLEX SLX5-SLX8 SUBUNIT SLX5"/>
    <property type="match status" value="1"/>
</dbReference>
<keyword evidence="3" id="KW-1185">Reference proteome</keyword>
<dbReference type="GO" id="GO:0004842">
    <property type="term" value="F:ubiquitin-protein transferase activity"/>
    <property type="evidence" value="ECO:0007669"/>
    <property type="project" value="TreeGrafter"/>
</dbReference>
<reference evidence="2" key="1">
    <citation type="journal article" date="2020" name="Stud. Mycol.">
        <title>101 Dothideomycetes genomes: a test case for predicting lifestyles and emergence of pathogens.</title>
        <authorList>
            <person name="Haridas S."/>
            <person name="Albert R."/>
            <person name="Binder M."/>
            <person name="Bloem J."/>
            <person name="Labutti K."/>
            <person name="Salamov A."/>
            <person name="Andreopoulos B."/>
            <person name="Baker S."/>
            <person name="Barry K."/>
            <person name="Bills G."/>
            <person name="Bluhm B."/>
            <person name="Cannon C."/>
            <person name="Castanera R."/>
            <person name="Culley D."/>
            <person name="Daum C."/>
            <person name="Ezra D."/>
            <person name="Gonzalez J."/>
            <person name="Henrissat B."/>
            <person name="Kuo A."/>
            <person name="Liang C."/>
            <person name="Lipzen A."/>
            <person name="Lutzoni F."/>
            <person name="Magnuson J."/>
            <person name="Mondo S."/>
            <person name="Nolan M."/>
            <person name="Ohm R."/>
            <person name="Pangilinan J."/>
            <person name="Park H.-J."/>
            <person name="Ramirez L."/>
            <person name="Alfaro M."/>
            <person name="Sun H."/>
            <person name="Tritt A."/>
            <person name="Yoshinaga Y."/>
            <person name="Zwiers L.-H."/>
            <person name="Turgeon B."/>
            <person name="Goodwin S."/>
            <person name="Spatafora J."/>
            <person name="Crous P."/>
            <person name="Grigoriev I."/>
        </authorList>
    </citation>
    <scope>NUCLEOTIDE SEQUENCE</scope>
    <source>
        <strain evidence="2">HMLAC05119</strain>
    </source>
</reference>
<feature type="region of interest" description="Disordered" evidence="1">
    <location>
        <begin position="79"/>
        <end position="143"/>
    </location>
</feature>